<dbReference type="SMART" id="SM01332">
    <property type="entry name" value="Cyclin_C"/>
    <property type="match status" value="1"/>
</dbReference>
<dbReference type="Gramene" id="PRQ52965">
    <property type="protein sequence ID" value="PRQ52965"/>
    <property type="gene ID" value="RchiOBHm_Chr2g0161291"/>
</dbReference>
<keyword evidence="5" id="KW-0131">Cell cycle</keyword>
<dbReference type="Pfam" id="PF00134">
    <property type="entry name" value="Cyclin_N"/>
    <property type="match status" value="1"/>
</dbReference>
<gene>
    <name evidence="8" type="ORF">RchiOBHm_Chr2g0161291</name>
</gene>
<dbReference type="InterPro" id="IPR004367">
    <property type="entry name" value="Cyclin_C-dom"/>
</dbReference>
<name>A0A2P6S2S0_ROSCH</name>
<evidence type="ECO:0000256" key="6">
    <source>
        <dbReference type="ARBA" id="ARBA00032263"/>
    </source>
</evidence>
<dbReference type="Gene3D" id="1.10.472.10">
    <property type="entry name" value="Cyclin-like"/>
    <property type="match status" value="2"/>
</dbReference>
<dbReference type="OrthoDB" id="306099at2759"/>
<evidence type="ECO:0000313" key="9">
    <source>
        <dbReference type="Proteomes" id="UP000238479"/>
    </source>
</evidence>
<evidence type="ECO:0000256" key="2">
    <source>
        <dbReference type="ARBA" id="ARBA00011177"/>
    </source>
</evidence>
<evidence type="ECO:0000313" key="8">
    <source>
        <dbReference type="EMBL" id="PRQ52965.1"/>
    </source>
</evidence>
<keyword evidence="4" id="KW-0195">Cyclin</keyword>
<dbReference type="Proteomes" id="UP000238479">
    <property type="component" value="Chromosome 2"/>
</dbReference>
<protein>
    <recommendedName>
        <fullName evidence="6">B-like cyclin</fullName>
    </recommendedName>
</protein>
<sequence>MEFDLENPLTISHDIHSDSVTSLFSIESDHMPSENYFQTLQAGDFDISVRREAMASISQLCCNSDNFLSYLAVNYLDRFLSCQGKLQPKPWIIKLLAISCVSLAAKMKKTDFSLLDFQSDGGIIFDTRTIERTEFLILGALKWRMRSITPFSFILFFISLFKLEDPPLRQALKARATQIILKAQNDMKLFVFKPSIIAASALLSASHELFPMQCPCFKKALSNCSYVNKITLLQCYNCMQDSVVDEYDSVLEMVSSSVTPANVLDHTFSCSADSGRTTVTSITTLKLERDIKRRKFSEYCKDHHHRVVQINFSSDPATLGPS</sequence>
<organism evidence="8 9">
    <name type="scientific">Rosa chinensis</name>
    <name type="common">China rose</name>
    <dbReference type="NCBI Taxonomy" id="74649"/>
    <lineage>
        <taxon>Eukaryota</taxon>
        <taxon>Viridiplantae</taxon>
        <taxon>Streptophyta</taxon>
        <taxon>Embryophyta</taxon>
        <taxon>Tracheophyta</taxon>
        <taxon>Spermatophyta</taxon>
        <taxon>Magnoliopsida</taxon>
        <taxon>eudicotyledons</taxon>
        <taxon>Gunneridae</taxon>
        <taxon>Pentapetalae</taxon>
        <taxon>rosids</taxon>
        <taxon>fabids</taxon>
        <taxon>Rosales</taxon>
        <taxon>Rosaceae</taxon>
        <taxon>Rosoideae</taxon>
        <taxon>Rosoideae incertae sedis</taxon>
        <taxon>Rosa</taxon>
    </lineage>
</organism>
<dbReference type="FunFam" id="1.10.472.10:FF:000060">
    <property type="entry name" value="D6-type cyclin"/>
    <property type="match status" value="1"/>
</dbReference>
<dbReference type="AlphaFoldDB" id="A0A2P6S2S0"/>
<dbReference type="SUPFAM" id="SSF47954">
    <property type="entry name" value="Cyclin-like"/>
    <property type="match status" value="2"/>
</dbReference>
<dbReference type="InterPro" id="IPR006671">
    <property type="entry name" value="Cyclin_N"/>
</dbReference>
<evidence type="ECO:0000256" key="4">
    <source>
        <dbReference type="ARBA" id="ARBA00023127"/>
    </source>
</evidence>
<comment type="caution">
    <text evidence="8">The sequence shown here is derived from an EMBL/GenBank/DDBJ whole genome shotgun (WGS) entry which is preliminary data.</text>
</comment>
<dbReference type="PANTHER" id="PTHR10177">
    <property type="entry name" value="CYCLINS"/>
    <property type="match status" value="1"/>
</dbReference>
<keyword evidence="3" id="KW-0132">Cell division</keyword>
<dbReference type="STRING" id="74649.A0A2P6S2S0"/>
<dbReference type="InterPro" id="IPR039361">
    <property type="entry name" value="Cyclin"/>
</dbReference>
<dbReference type="InterPro" id="IPR036915">
    <property type="entry name" value="Cyclin-like_sf"/>
</dbReference>
<dbReference type="FunFam" id="1.10.472.10:FF:000040">
    <property type="entry name" value="D6-type cyclin"/>
    <property type="match status" value="1"/>
</dbReference>
<reference evidence="8 9" key="1">
    <citation type="journal article" date="2018" name="Nat. Genet.">
        <title>The Rosa genome provides new insights in the design of modern roses.</title>
        <authorList>
            <person name="Bendahmane M."/>
        </authorList>
    </citation>
    <scope>NUCLEOTIDE SEQUENCE [LARGE SCALE GENOMIC DNA]</scope>
    <source>
        <strain evidence="9">cv. Old Blush</strain>
    </source>
</reference>
<evidence type="ECO:0000259" key="7">
    <source>
        <dbReference type="SMART" id="SM01332"/>
    </source>
</evidence>
<feature type="domain" description="Cyclin C-terminal" evidence="7">
    <location>
        <begin position="148"/>
        <end position="271"/>
    </location>
</feature>
<evidence type="ECO:0000256" key="1">
    <source>
        <dbReference type="ARBA" id="ARBA00009065"/>
    </source>
</evidence>
<keyword evidence="9" id="KW-1185">Reference proteome</keyword>
<dbReference type="EMBL" id="PDCK01000040">
    <property type="protein sequence ID" value="PRQ52965.1"/>
    <property type="molecule type" value="Genomic_DNA"/>
</dbReference>
<dbReference type="Pfam" id="PF02984">
    <property type="entry name" value="Cyclin_C"/>
    <property type="match status" value="1"/>
</dbReference>
<evidence type="ECO:0000256" key="5">
    <source>
        <dbReference type="ARBA" id="ARBA00023306"/>
    </source>
</evidence>
<accession>A0A2P6S2S0</accession>
<dbReference type="OMA" id="CYNVIQD"/>
<comment type="subunit">
    <text evidence="2">Interacts with the CDC2 protein kinase to form a serine/threonine kinase holoenzyme complex also known as maturation promoting factor (MPF). The cyclin subunit imparts substrate specificity to the complex.</text>
</comment>
<proteinExistence type="inferred from homology"/>
<dbReference type="CDD" id="cd20544">
    <property type="entry name" value="CYCLIN_AtCycD-like_rpt2"/>
    <property type="match status" value="1"/>
</dbReference>
<dbReference type="GO" id="GO:0051301">
    <property type="term" value="P:cell division"/>
    <property type="evidence" value="ECO:0007669"/>
    <property type="project" value="UniProtKB-KW"/>
</dbReference>
<evidence type="ECO:0000256" key="3">
    <source>
        <dbReference type="ARBA" id="ARBA00022618"/>
    </source>
</evidence>
<comment type="similarity">
    <text evidence="1">Belongs to the cyclin family. Cyclin D subfamily.</text>
</comment>